<dbReference type="PROSITE" id="PS00104">
    <property type="entry name" value="EPSP_SYNTHASE_1"/>
    <property type="match status" value="1"/>
</dbReference>
<evidence type="ECO:0000313" key="11">
    <source>
        <dbReference type="Proteomes" id="UP000470875"/>
    </source>
</evidence>
<dbReference type="PANTHER" id="PTHR21090">
    <property type="entry name" value="AROM/DEHYDROQUINATE SYNTHASE"/>
    <property type="match status" value="1"/>
</dbReference>
<dbReference type="SUPFAM" id="SSF55205">
    <property type="entry name" value="EPT/RTPC-like"/>
    <property type="match status" value="1"/>
</dbReference>
<evidence type="ECO:0000256" key="5">
    <source>
        <dbReference type="ARBA" id="ARBA00022679"/>
    </source>
</evidence>
<reference evidence="10 11" key="1">
    <citation type="submission" date="2019-08" db="EMBL/GenBank/DDBJ databases">
        <title>In-depth cultivation of the pig gut microbiome towards novel bacterial diversity and tailored functional studies.</title>
        <authorList>
            <person name="Wylensek D."/>
            <person name="Hitch T.C.A."/>
            <person name="Clavel T."/>
        </authorList>
    </citation>
    <scope>NUCLEOTIDE SEQUENCE [LARGE SCALE GENOMIC DNA]</scope>
    <source>
        <strain evidence="10 11">WB03_NA08</strain>
    </source>
</reference>
<dbReference type="Proteomes" id="UP000470875">
    <property type="component" value="Unassembled WGS sequence"/>
</dbReference>
<dbReference type="EC" id="2.5.1.19" evidence="3"/>
<comment type="caution">
    <text evidence="10">The sequence shown here is derived from an EMBL/GenBank/DDBJ whole genome shotgun (WGS) entry which is preliminary data.</text>
</comment>
<comment type="similarity">
    <text evidence="2">Belongs to the EPSP synthase family.</text>
</comment>
<organism evidence="10 11">
    <name type="scientific">Scrofimicrobium canadense</name>
    <dbReference type="NCBI Taxonomy" id="2652290"/>
    <lineage>
        <taxon>Bacteria</taxon>
        <taxon>Bacillati</taxon>
        <taxon>Actinomycetota</taxon>
        <taxon>Actinomycetes</taxon>
        <taxon>Actinomycetales</taxon>
        <taxon>Actinomycetaceae</taxon>
        <taxon>Scrofimicrobium</taxon>
    </lineage>
</organism>
<name>A0A6N7W330_9ACTO</name>
<dbReference type="EMBL" id="VULO01000003">
    <property type="protein sequence ID" value="MSS83831.1"/>
    <property type="molecule type" value="Genomic_DNA"/>
</dbReference>
<dbReference type="GO" id="GO:0008652">
    <property type="term" value="P:amino acid biosynthetic process"/>
    <property type="evidence" value="ECO:0007669"/>
    <property type="project" value="UniProtKB-KW"/>
</dbReference>
<sequence>MPAEWWNAPTCKGPLNATVTLPGSKSETARALVLRARAGGNIPILGALKSRDTELARRALIPGTSSVDCGLAGTVMRFVPALAAFNTATTRFDGDPHARKRPIAPLLDALERLGAKVRYMGVPGFLPFEITGHGGPYPAEVELDSSQSSQYLSALLLASPAPLRIHLTGRVPSVPHIRMTAHMLQSQGVDVQQLDERTWFTSGALTHPSPIRIDPDLSNAGPFLAAALVCGGNVTVANWPESTYQAGDAWRWILPMFGAEVSFTDVGLRVTHSGGRWPGIDIDLGDVGELAPTVAALAVLGESESRLRGIGHLRGHETDRLAALATEISRCGGTCRVVEDGLVISPGRLHPADFIAYDDHRMATFGAILGLALPGSRINNIETTAKTLPDFVARWDAMLRGGRSPKIAELSVE</sequence>
<keyword evidence="4" id="KW-0028">Amino-acid biosynthesis</keyword>
<evidence type="ECO:0000256" key="2">
    <source>
        <dbReference type="ARBA" id="ARBA00009948"/>
    </source>
</evidence>
<comment type="catalytic activity">
    <reaction evidence="8">
        <text>3-phosphoshikimate + phosphoenolpyruvate = 5-O-(1-carboxyvinyl)-3-phosphoshikimate + phosphate</text>
        <dbReference type="Rhea" id="RHEA:21256"/>
        <dbReference type="ChEBI" id="CHEBI:43474"/>
        <dbReference type="ChEBI" id="CHEBI:57701"/>
        <dbReference type="ChEBI" id="CHEBI:58702"/>
        <dbReference type="ChEBI" id="CHEBI:145989"/>
        <dbReference type="EC" id="2.5.1.19"/>
    </reaction>
    <physiologicalReaction direction="left-to-right" evidence="8">
        <dbReference type="Rhea" id="RHEA:21257"/>
    </physiologicalReaction>
</comment>
<protein>
    <recommendedName>
        <fullName evidence="3">3-phosphoshikimate 1-carboxyvinyltransferase</fullName>
        <ecNumber evidence="3">2.5.1.19</ecNumber>
    </recommendedName>
    <alternativeName>
        <fullName evidence="7">5-enolpyruvylshikimate-3-phosphate synthase</fullName>
    </alternativeName>
</protein>
<dbReference type="CDD" id="cd01556">
    <property type="entry name" value="EPSP_synthase"/>
    <property type="match status" value="1"/>
</dbReference>
<keyword evidence="11" id="KW-1185">Reference proteome</keyword>
<dbReference type="Pfam" id="PF00275">
    <property type="entry name" value="EPSP_synthase"/>
    <property type="match status" value="1"/>
</dbReference>
<feature type="domain" description="Enolpyruvate transferase" evidence="9">
    <location>
        <begin position="64"/>
        <end position="394"/>
    </location>
</feature>
<evidence type="ECO:0000256" key="8">
    <source>
        <dbReference type="ARBA" id="ARBA00044633"/>
    </source>
</evidence>
<evidence type="ECO:0000256" key="7">
    <source>
        <dbReference type="ARBA" id="ARBA00030046"/>
    </source>
</evidence>
<dbReference type="PIRSF" id="PIRSF000505">
    <property type="entry name" value="EPSPS"/>
    <property type="match status" value="1"/>
</dbReference>
<dbReference type="InterPro" id="IPR023193">
    <property type="entry name" value="EPSP_synthase_CS"/>
</dbReference>
<dbReference type="InterPro" id="IPR013792">
    <property type="entry name" value="RNA3'P_cycl/enolpyr_Trfase_a/b"/>
</dbReference>
<dbReference type="GO" id="GO:0009073">
    <property type="term" value="P:aromatic amino acid family biosynthetic process"/>
    <property type="evidence" value="ECO:0007669"/>
    <property type="project" value="UniProtKB-KW"/>
</dbReference>
<dbReference type="Gene3D" id="3.65.10.10">
    <property type="entry name" value="Enolpyruvate transferase domain"/>
    <property type="match status" value="2"/>
</dbReference>
<dbReference type="InterPro" id="IPR006264">
    <property type="entry name" value="EPSP_synthase"/>
</dbReference>
<accession>A0A6N7W330</accession>
<evidence type="ECO:0000256" key="3">
    <source>
        <dbReference type="ARBA" id="ARBA00012450"/>
    </source>
</evidence>
<proteinExistence type="inferred from homology"/>
<dbReference type="InterPro" id="IPR001986">
    <property type="entry name" value="Enolpyruvate_Tfrase_dom"/>
</dbReference>
<dbReference type="PANTHER" id="PTHR21090:SF5">
    <property type="entry name" value="PENTAFUNCTIONAL AROM POLYPEPTIDE"/>
    <property type="match status" value="1"/>
</dbReference>
<dbReference type="AlphaFoldDB" id="A0A6N7W330"/>
<dbReference type="UniPathway" id="UPA00053">
    <property type="reaction ID" value="UER00089"/>
</dbReference>
<comment type="pathway">
    <text evidence="1">Metabolic intermediate biosynthesis; chorismate biosynthesis; chorismate from D-erythrose 4-phosphate and phosphoenolpyruvate: step 6/7.</text>
</comment>
<dbReference type="GO" id="GO:0009423">
    <property type="term" value="P:chorismate biosynthetic process"/>
    <property type="evidence" value="ECO:0007669"/>
    <property type="project" value="UniProtKB-UniPathway"/>
</dbReference>
<evidence type="ECO:0000313" key="10">
    <source>
        <dbReference type="EMBL" id="MSS83831.1"/>
    </source>
</evidence>
<evidence type="ECO:0000256" key="4">
    <source>
        <dbReference type="ARBA" id="ARBA00022605"/>
    </source>
</evidence>
<dbReference type="GO" id="GO:0003866">
    <property type="term" value="F:3-phosphoshikimate 1-carboxyvinyltransferase activity"/>
    <property type="evidence" value="ECO:0007669"/>
    <property type="project" value="UniProtKB-EC"/>
</dbReference>
<evidence type="ECO:0000256" key="6">
    <source>
        <dbReference type="ARBA" id="ARBA00023141"/>
    </source>
</evidence>
<evidence type="ECO:0000259" key="9">
    <source>
        <dbReference type="Pfam" id="PF00275"/>
    </source>
</evidence>
<dbReference type="PROSITE" id="PS00885">
    <property type="entry name" value="EPSP_SYNTHASE_2"/>
    <property type="match status" value="1"/>
</dbReference>
<keyword evidence="6" id="KW-0057">Aromatic amino acid biosynthesis</keyword>
<keyword evidence="5 10" id="KW-0808">Transferase</keyword>
<dbReference type="InterPro" id="IPR036968">
    <property type="entry name" value="Enolpyruvate_Tfrase_sf"/>
</dbReference>
<gene>
    <name evidence="10" type="ORF">FYJ24_03455</name>
</gene>
<evidence type="ECO:0000256" key="1">
    <source>
        <dbReference type="ARBA" id="ARBA00004811"/>
    </source>
</evidence>